<evidence type="ECO:0000259" key="13">
    <source>
        <dbReference type="SMART" id="SM00963"/>
    </source>
</evidence>
<dbReference type="Gene3D" id="3.40.50.300">
    <property type="entry name" value="P-loop containing nucleotide triphosphate hydrolases"/>
    <property type="match status" value="1"/>
</dbReference>
<accession>A0A0F7WXW0</accession>
<dbReference type="InterPro" id="IPR004780">
    <property type="entry name" value="SRP"/>
</dbReference>
<keyword evidence="5" id="KW-0342">GTP-binding</keyword>
<dbReference type="GO" id="GO:0006614">
    <property type="term" value="P:SRP-dependent cotranslational protein targeting to membrane"/>
    <property type="evidence" value="ECO:0007669"/>
    <property type="project" value="InterPro"/>
</dbReference>
<dbReference type="InterPro" id="IPR027417">
    <property type="entry name" value="P-loop_NTPase"/>
</dbReference>
<evidence type="ECO:0000256" key="1">
    <source>
        <dbReference type="ARBA" id="ARBA00005450"/>
    </source>
</evidence>
<dbReference type="NCBIfam" id="TIGR00959">
    <property type="entry name" value="ffh"/>
    <property type="match status" value="1"/>
</dbReference>
<dbReference type="CDD" id="cd18539">
    <property type="entry name" value="SRP_G"/>
    <property type="match status" value="1"/>
</dbReference>
<dbReference type="AlphaFoldDB" id="A0A0F7WXW0"/>
<feature type="region of interest" description="Disordered" evidence="10">
    <location>
        <begin position="425"/>
        <end position="448"/>
    </location>
</feature>
<dbReference type="Gene3D" id="1.10.260.30">
    <property type="entry name" value="Signal recognition particle, SRP54 subunit, M-domain"/>
    <property type="match status" value="1"/>
</dbReference>
<evidence type="ECO:0000256" key="9">
    <source>
        <dbReference type="ARBA" id="ARBA00048027"/>
    </source>
</evidence>
<evidence type="ECO:0000256" key="7">
    <source>
        <dbReference type="ARBA" id="ARBA00023274"/>
    </source>
</evidence>
<dbReference type="Pfam" id="PF00448">
    <property type="entry name" value="SRP54"/>
    <property type="match status" value="1"/>
</dbReference>
<comment type="catalytic activity">
    <reaction evidence="9">
        <text>GTP + H2O = GDP + phosphate + H(+)</text>
        <dbReference type="Rhea" id="RHEA:19669"/>
        <dbReference type="ChEBI" id="CHEBI:15377"/>
        <dbReference type="ChEBI" id="CHEBI:15378"/>
        <dbReference type="ChEBI" id="CHEBI:37565"/>
        <dbReference type="ChEBI" id="CHEBI:43474"/>
        <dbReference type="ChEBI" id="CHEBI:58189"/>
        <dbReference type="EC" id="3.6.5.4"/>
    </reaction>
</comment>
<evidence type="ECO:0000256" key="6">
    <source>
        <dbReference type="ARBA" id="ARBA00023135"/>
    </source>
</evidence>
<gene>
    <name evidence="14" type="ORF">BN1224_DC9_AO_00070</name>
</gene>
<dbReference type="SMART" id="SM00963">
    <property type="entry name" value="SRP54_N"/>
    <property type="match status" value="1"/>
</dbReference>
<dbReference type="Gene3D" id="1.20.120.140">
    <property type="entry name" value="Signal recognition particle SRP54, nucleotide-binding domain"/>
    <property type="match status" value="1"/>
</dbReference>
<dbReference type="InterPro" id="IPR022941">
    <property type="entry name" value="SRP54"/>
</dbReference>
<organism evidence="14">
    <name type="scientific">Chlamydia pneumoniae</name>
    <name type="common">Chlamydophila pneumoniae</name>
    <dbReference type="NCBI Taxonomy" id="83558"/>
    <lineage>
        <taxon>Bacteria</taxon>
        <taxon>Pseudomonadati</taxon>
        <taxon>Chlamydiota</taxon>
        <taxon>Chlamydiia</taxon>
        <taxon>Chlamydiales</taxon>
        <taxon>Chlamydiaceae</taxon>
        <taxon>Chlamydia/Chlamydophila group</taxon>
        <taxon>Chlamydia</taxon>
    </lineage>
</organism>
<evidence type="ECO:0000313" key="14">
    <source>
        <dbReference type="EMBL" id="CRI42243.1"/>
    </source>
</evidence>
<dbReference type="InterPro" id="IPR003593">
    <property type="entry name" value="AAA+_ATPase"/>
</dbReference>
<dbReference type="GO" id="GO:0005525">
    <property type="term" value="F:GTP binding"/>
    <property type="evidence" value="ECO:0007669"/>
    <property type="project" value="UniProtKB-KW"/>
</dbReference>
<dbReference type="InterPro" id="IPR042101">
    <property type="entry name" value="SRP54_N_sf"/>
</dbReference>
<evidence type="ECO:0000256" key="5">
    <source>
        <dbReference type="ARBA" id="ARBA00023134"/>
    </source>
</evidence>
<dbReference type="GO" id="GO:0003924">
    <property type="term" value="F:GTPase activity"/>
    <property type="evidence" value="ECO:0007669"/>
    <property type="project" value="InterPro"/>
</dbReference>
<keyword evidence="2" id="KW-0547">Nucleotide-binding</keyword>
<dbReference type="PANTHER" id="PTHR11564:SF5">
    <property type="entry name" value="SIGNAL RECOGNITION PARTICLE SUBUNIT SRP54"/>
    <property type="match status" value="1"/>
</dbReference>
<dbReference type="InterPro" id="IPR000897">
    <property type="entry name" value="SRP54_GTPase_dom"/>
</dbReference>
<reference evidence="14" key="1">
    <citation type="submission" date="2015-05" db="EMBL/GenBank/DDBJ databases">
        <authorList>
            <person name="Rattei Thomas"/>
        </authorList>
    </citation>
    <scope>NUCLEOTIDE SEQUENCE</scope>
    <source>
        <strain evidence="14">DC9</strain>
    </source>
</reference>
<feature type="domain" description="SRP54-type proteins GTP-binding" evidence="12">
    <location>
        <begin position="99"/>
        <end position="295"/>
    </location>
</feature>
<dbReference type="GO" id="GO:0048500">
    <property type="term" value="C:signal recognition particle"/>
    <property type="evidence" value="ECO:0007669"/>
    <property type="project" value="InterPro"/>
</dbReference>
<keyword evidence="3" id="KW-0378">Hydrolase</keyword>
<evidence type="ECO:0000259" key="12">
    <source>
        <dbReference type="SMART" id="SM00962"/>
    </source>
</evidence>
<evidence type="ECO:0000259" key="11">
    <source>
        <dbReference type="SMART" id="SM00382"/>
    </source>
</evidence>
<feature type="domain" description="Signal recognition particle SRP54 helical bundle" evidence="13">
    <location>
        <begin position="1"/>
        <end position="86"/>
    </location>
</feature>
<comment type="similarity">
    <text evidence="1">Belongs to the GTP-binding SRP family. SRP54 subfamily.</text>
</comment>
<name>A0A0F7WXW0_CHLPN</name>
<dbReference type="SUPFAM" id="SSF52540">
    <property type="entry name" value="P-loop containing nucleoside triphosphate hydrolases"/>
    <property type="match status" value="1"/>
</dbReference>
<dbReference type="Pfam" id="PF02978">
    <property type="entry name" value="SRP_SPB"/>
    <property type="match status" value="1"/>
</dbReference>
<dbReference type="SUPFAM" id="SSF47446">
    <property type="entry name" value="Signal peptide-binding domain"/>
    <property type="match status" value="1"/>
</dbReference>
<sequence length="448" mass="50549">MINSLSQKLSSIFSSLVSSRRINEENISESIREVRLALLDADVNYHVVKDFISKVKEKILGEEIWKHVSPGQQFIRCLHEELVAFLSDGREEFTIQKTPSIILLCGLQGAGKTTTAAKLADYVIKNKKAKKVLVVPCDLKRFAAVDQLKILVAQTKAEFYQSQENKPIDVVVKALAYAKENGHDFVILDTAGRLNIDNELMEELTAIQKVSQANERLFVMNVAMGQDVLATVQAFDQSLDLTGVILSMTDGDARAGAVFSIKHVLGKPIKFEGCGERIQDLRSFDPQSMAERILGMGDTINFVKEMREYISEEEDAELGKKLVTAAFTYEDYYKQMKAFRRMGPLRKLLGMMPGFNNAKPSQKEIEDSEKQMKRTEAIILSMTPEERKELVELDMSRMKRIASGCGLTLGDVNQFRKQMSQSKKFFKGMSKGKMEQVRKKMSGGNQWR</sequence>
<keyword evidence="7" id="KW-0687">Ribonucleoprotein</keyword>
<dbReference type="EC" id="3.6.5.4" evidence="8"/>
<proteinExistence type="inferred from homology"/>
<dbReference type="GO" id="GO:0008312">
    <property type="term" value="F:7S RNA binding"/>
    <property type="evidence" value="ECO:0007669"/>
    <property type="project" value="InterPro"/>
</dbReference>
<dbReference type="SMART" id="SM00382">
    <property type="entry name" value="AAA"/>
    <property type="match status" value="1"/>
</dbReference>
<protein>
    <recommendedName>
        <fullName evidence="8">signal-recognition-particle GTPase</fullName>
        <ecNumber evidence="8">3.6.5.4</ecNumber>
    </recommendedName>
</protein>
<evidence type="ECO:0000256" key="4">
    <source>
        <dbReference type="ARBA" id="ARBA00022884"/>
    </source>
</evidence>
<dbReference type="PANTHER" id="PTHR11564">
    <property type="entry name" value="SIGNAL RECOGNITION PARTICLE 54K PROTEIN SRP54"/>
    <property type="match status" value="1"/>
</dbReference>
<evidence type="ECO:0000256" key="8">
    <source>
        <dbReference type="ARBA" id="ARBA00035672"/>
    </source>
</evidence>
<dbReference type="InterPro" id="IPR013822">
    <property type="entry name" value="Signal_recog_particl_SRP54_hlx"/>
</dbReference>
<evidence type="ECO:0000256" key="2">
    <source>
        <dbReference type="ARBA" id="ARBA00022741"/>
    </source>
</evidence>
<dbReference type="EMBL" id="LN847023">
    <property type="protein sequence ID" value="CRI42243.1"/>
    <property type="molecule type" value="Genomic_DNA"/>
</dbReference>
<dbReference type="Pfam" id="PF02881">
    <property type="entry name" value="SRP54_N"/>
    <property type="match status" value="1"/>
</dbReference>
<evidence type="ECO:0000256" key="3">
    <source>
        <dbReference type="ARBA" id="ARBA00022801"/>
    </source>
</evidence>
<evidence type="ECO:0000256" key="10">
    <source>
        <dbReference type="SAM" id="MobiDB-lite"/>
    </source>
</evidence>
<dbReference type="InterPro" id="IPR036891">
    <property type="entry name" value="Signal_recog_part_SRP54_M_sf"/>
</dbReference>
<keyword evidence="6" id="KW-0733">Signal recognition particle</keyword>
<dbReference type="SMART" id="SM00962">
    <property type="entry name" value="SRP54"/>
    <property type="match status" value="1"/>
</dbReference>
<feature type="domain" description="AAA+ ATPase" evidence="11">
    <location>
        <begin position="98"/>
        <end position="285"/>
    </location>
</feature>
<keyword evidence="4" id="KW-0694">RNA-binding</keyword>
<dbReference type="InterPro" id="IPR004125">
    <property type="entry name" value="Signal_recog_particle_SRP54_M"/>
</dbReference>